<dbReference type="EMBL" id="JACIDS010000005">
    <property type="protein sequence ID" value="MBB3932861.1"/>
    <property type="molecule type" value="Genomic_DNA"/>
</dbReference>
<dbReference type="SUPFAM" id="SSF54506">
    <property type="entry name" value="Diaminopimelate epimerase-like"/>
    <property type="match status" value="1"/>
</dbReference>
<evidence type="ECO:0000256" key="2">
    <source>
        <dbReference type="PIRSR" id="PIRSR016184-1"/>
    </source>
</evidence>
<evidence type="ECO:0000256" key="1">
    <source>
        <dbReference type="ARBA" id="ARBA00008270"/>
    </source>
</evidence>
<dbReference type="GO" id="GO:0102943">
    <property type="term" value="F:trans-2,3-dihydro-3-hydroxy-anthranilate isomerase activity"/>
    <property type="evidence" value="ECO:0007669"/>
    <property type="project" value="UniProtKB-EC"/>
</dbReference>
<proteinExistence type="inferred from homology"/>
<reference evidence="3 4" key="1">
    <citation type="submission" date="2020-08" db="EMBL/GenBank/DDBJ databases">
        <title>Genomic Encyclopedia of Type Strains, Phase IV (KMG-IV): sequencing the most valuable type-strain genomes for metagenomic binning, comparative biology and taxonomic classification.</title>
        <authorList>
            <person name="Goeker M."/>
        </authorList>
    </citation>
    <scope>NUCLEOTIDE SEQUENCE [LARGE SCALE GENOMIC DNA]</scope>
    <source>
        <strain evidence="3 4">DSM 25966</strain>
    </source>
</reference>
<keyword evidence="4" id="KW-1185">Reference proteome</keyword>
<gene>
    <name evidence="3" type="ORF">GGR25_003925</name>
</gene>
<dbReference type="PANTHER" id="PTHR13774:SF32">
    <property type="entry name" value="ANTISENSE-ENHANCING SEQUENCE 1"/>
    <property type="match status" value="1"/>
</dbReference>
<protein>
    <submittedName>
        <fullName evidence="3">Trans-2,3-dihydro-3-hydroxyanthranilate isomerase</fullName>
        <ecNumber evidence="3">5.3.3.17</ecNumber>
    </submittedName>
</protein>
<dbReference type="PIRSF" id="PIRSF016184">
    <property type="entry name" value="PhzC_PhzF"/>
    <property type="match status" value="1"/>
</dbReference>
<organism evidence="3 4">
    <name type="scientific">Kaistia hirudinis</name>
    <dbReference type="NCBI Taxonomy" id="1293440"/>
    <lineage>
        <taxon>Bacteria</taxon>
        <taxon>Pseudomonadati</taxon>
        <taxon>Pseudomonadota</taxon>
        <taxon>Alphaproteobacteria</taxon>
        <taxon>Hyphomicrobiales</taxon>
        <taxon>Kaistiaceae</taxon>
        <taxon>Kaistia</taxon>
    </lineage>
</organism>
<dbReference type="EC" id="5.3.3.17" evidence="3"/>
<comment type="similarity">
    <text evidence="1">Belongs to the PhzF family.</text>
</comment>
<dbReference type="NCBIfam" id="TIGR00654">
    <property type="entry name" value="PhzF_family"/>
    <property type="match status" value="1"/>
</dbReference>
<evidence type="ECO:0000313" key="3">
    <source>
        <dbReference type="EMBL" id="MBB3932861.1"/>
    </source>
</evidence>
<dbReference type="AlphaFoldDB" id="A0A840AVQ1"/>
<dbReference type="GO" id="GO:0005737">
    <property type="term" value="C:cytoplasm"/>
    <property type="evidence" value="ECO:0007669"/>
    <property type="project" value="TreeGrafter"/>
</dbReference>
<dbReference type="Pfam" id="PF02567">
    <property type="entry name" value="PhzC-PhzF"/>
    <property type="match status" value="1"/>
</dbReference>
<keyword evidence="3" id="KW-0413">Isomerase</keyword>
<evidence type="ECO:0000313" key="4">
    <source>
        <dbReference type="Proteomes" id="UP000553963"/>
    </source>
</evidence>
<dbReference type="Gene3D" id="3.10.310.10">
    <property type="entry name" value="Diaminopimelate Epimerase, Chain A, domain 1"/>
    <property type="match status" value="2"/>
</dbReference>
<dbReference type="PANTHER" id="PTHR13774">
    <property type="entry name" value="PHENAZINE BIOSYNTHESIS PROTEIN"/>
    <property type="match status" value="1"/>
</dbReference>
<comment type="caution">
    <text evidence="3">The sequence shown here is derived from an EMBL/GenBank/DDBJ whole genome shotgun (WGS) entry which is preliminary data.</text>
</comment>
<dbReference type="InterPro" id="IPR003719">
    <property type="entry name" value="Phenazine_PhzF-like"/>
</dbReference>
<dbReference type="RefSeq" id="WP_183400522.1">
    <property type="nucleotide sequence ID" value="NZ_JACIDS010000005.1"/>
</dbReference>
<dbReference type="Proteomes" id="UP000553963">
    <property type="component" value="Unassembled WGS sequence"/>
</dbReference>
<name>A0A840AVQ1_9HYPH</name>
<accession>A0A840AVQ1</accession>
<feature type="active site" evidence="2">
    <location>
        <position position="46"/>
    </location>
</feature>
<sequence>MSRPYAILDVFTDTPLTGNQLAVVFDAKGLDDAQMLAITAEFNLAETVFVLPPERPAHRARIRIFAPTKELPFAGHPTVGTAVLLALEDMGGAGVGLDAVLLLEEKIGPVRTAVALKGERAGHAIFDLPMLPKPVDVKLDKERISAALGLASSEVGFENHEPSAFSAGVPYLFVPLRNLDAMARVRPMDAYWTDAFPGGISAFLYTRETEGLARSFHGRMFWRTQSLVEDPATGSAAAAFAGVIQHFDTPTAGTHRHVIEQGFEMGRPSLIELECDTEGGHLRSARIGGDAVVVARGTLDI</sequence>